<dbReference type="EMBL" id="GBRH01231024">
    <property type="protein sequence ID" value="JAD66871.1"/>
    <property type="molecule type" value="Transcribed_RNA"/>
</dbReference>
<organism evidence="1">
    <name type="scientific">Arundo donax</name>
    <name type="common">Giant reed</name>
    <name type="synonym">Donax arundinaceus</name>
    <dbReference type="NCBI Taxonomy" id="35708"/>
    <lineage>
        <taxon>Eukaryota</taxon>
        <taxon>Viridiplantae</taxon>
        <taxon>Streptophyta</taxon>
        <taxon>Embryophyta</taxon>
        <taxon>Tracheophyta</taxon>
        <taxon>Spermatophyta</taxon>
        <taxon>Magnoliopsida</taxon>
        <taxon>Liliopsida</taxon>
        <taxon>Poales</taxon>
        <taxon>Poaceae</taxon>
        <taxon>PACMAD clade</taxon>
        <taxon>Arundinoideae</taxon>
        <taxon>Arundineae</taxon>
        <taxon>Arundo</taxon>
    </lineage>
</organism>
<proteinExistence type="predicted"/>
<reference evidence="1" key="2">
    <citation type="journal article" date="2015" name="Data Brief">
        <title>Shoot transcriptome of the giant reed, Arundo donax.</title>
        <authorList>
            <person name="Barrero R.A."/>
            <person name="Guerrero F.D."/>
            <person name="Moolhuijzen P."/>
            <person name="Goolsby J.A."/>
            <person name="Tidwell J."/>
            <person name="Bellgard S.E."/>
            <person name="Bellgard M.I."/>
        </authorList>
    </citation>
    <scope>NUCLEOTIDE SEQUENCE</scope>
    <source>
        <tissue evidence="1">Shoot tissue taken approximately 20 cm above the soil surface</tissue>
    </source>
</reference>
<accession>A0A0A9BU73</accession>
<protein>
    <submittedName>
        <fullName evidence="1">Uncharacterized protein</fullName>
    </submittedName>
</protein>
<reference evidence="1" key="1">
    <citation type="submission" date="2014-09" db="EMBL/GenBank/DDBJ databases">
        <authorList>
            <person name="Magalhaes I.L.F."/>
            <person name="Oliveira U."/>
            <person name="Santos F.R."/>
            <person name="Vidigal T.H.D.A."/>
            <person name="Brescovit A.D."/>
            <person name="Santos A.J."/>
        </authorList>
    </citation>
    <scope>NUCLEOTIDE SEQUENCE</scope>
    <source>
        <tissue evidence="1">Shoot tissue taken approximately 20 cm above the soil surface</tissue>
    </source>
</reference>
<sequence length="15" mass="1805">MKLLAFREEKLTVAR</sequence>
<name>A0A0A9BU73_ARUDO</name>
<evidence type="ECO:0000313" key="1">
    <source>
        <dbReference type="EMBL" id="JAD66871.1"/>
    </source>
</evidence>